<evidence type="ECO:0000313" key="5">
    <source>
        <dbReference type="Proteomes" id="UP000542813"/>
    </source>
</evidence>
<evidence type="ECO:0000313" key="4">
    <source>
        <dbReference type="EMBL" id="MBB5787838.1"/>
    </source>
</evidence>
<evidence type="ECO:0000256" key="1">
    <source>
        <dbReference type="ARBA" id="ARBA00008520"/>
    </source>
</evidence>
<dbReference type="Gene3D" id="3.40.190.10">
    <property type="entry name" value="Periplasmic binding protein-like II"/>
    <property type="match status" value="2"/>
</dbReference>
<keyword evidence="5" id="KW-1185">Reference proteome</keyword>
<keyword evidence="2" id="KW-0813">Transport</keyword>
<reference evidence="4 5" key="1">
    <citation type="submission" date="2020-08" db="EMBL/GenBank/DDBJ databases">
        <title>Sequencing the genomes of 1000 actinobacteria strains.</title>
        <authorList>
            <person name="Klenk H.-P."/>
        </authorList>
    </citation>
    <scope>NUCLEOTIDE SEQUENCE [LARGE SCALE GENOMIC DNA]</scope>
    <source>
        <strain evidence="4 5">DSM 102122</strain>
    </source>
</reference>
<dbReference type="EMBL" id="JACHMM010000001">
    <property type="protein sequence ID" value="MBB5787838.1"/>
    <property type="molecule type" value="Genomic_DNA"/>
</dbReference>
<dbReference type="Pfam" id="PF01547">
    <property type="entry name" value="SBP_bac_1"/>
    <property type="match status" value="1"/>
</dbReference>
<evidence type="ECO:0000256" key="2">
    <source>
        <dbReference type="ARBA" id="ARBA00022448"/>
    </source>
</evidence>
<protein>
    <submittedName>
        <fullName evidence="4">Alpha-glucoside transport system substrate-binding protein</fullName>
    </submittedName>
</protein>
<evidence type="ECO:0000256" key="3">
    <source>
        <dbReference type="SAM" id="SignalP"/>
    </source>
</evidence>
<sequence length="454" mass="47457">MNLRHRATALVAPGAAAIAVVTVLAACSTSESARPAEEPAADDAAVAAAQDAAREAAGGEELGGSVTMLGVLGGEELDAFLSVVAPFEDATGIEVQYEGTRDFAAVLQTRVDGGNPPDLVATPAIGEMSALAEQGELVDLNGVVDAAVLSANYPASMLETGTAGGELFGLYNTVNLGGLIWYDPSRYDGPTEPASWDELQAWARDKAAQGETPWCVGLESGAASGWPAADFIDEILLRQAGPEFHRAWREGAEPWTSPQVKQAFETYGEMIADGMVYGGTTTVLSTDFSQAANPMFADEPGCSLIQQATFMGGIITDAFPDLVPGEDLDFFPAPDFNPEHPGIASISGEILGMITETPQSAALTRYLASTEAGTLIAATGRWLSPNVTVAADAYEDPFLRRAQEVLTEAEGTYPLGNSLMPQSEVDAFWQSGLAFAQNPGDLDAILQGIEDARG</sequence>
<feature type="chain" id="PRO_5030970027" evidence="3">
    <location>
        <begin position="26"/>
        <end position="454"/>
    </location>
</feature>
<comment type="similarity">
    <text evidence="1">Belongs to the bacterial solute-binding protein 1 family.</text>
</comment>
<dbReference type="InterPro" id="IPR050490">
    <property type="entry name" value="Bact_solute-bd_prot1"/>
</dbReference>
<dbReference type="AlphaFoldDB" id="A0A7W9GQ89"/>
<dbReference type="InterPro" id="IPR006059">
    <property type="entry name" value="SBP"/>
</dbReference>
<dbReference type="PROSITE" id="PS51257">
    <property type="entry name" value="PROKAR_LIPOPROTEIN"/>
    <property type="match status" value="1"/>
</dbReference>
<gene>
    <name evidence="4" type="ORF">HD601_002413</name>
</gene>
<keyword evidence="3" id="KW-0732">Signal</keyword>
<feature type="signal peptide" evidence="3">
    <location>
        <begin position="1"/>
        <end position="25"/>
    </location>
</feature>
<dbReference type="PANTHER" id="PTHR43649:SF29">
    <property type="entry name" value="OSMOPROTECTIVE COMPOUNDS-BINDING PROTEIN GGTB"/>
    <property type="match status" value="1"/>
</dbReference>
<proteinExistence type="inferred from homology"/>
<dbReference type="SUPFAM" id="SSF53850">
    <property type="entry name" value="Periplasmic binding protein-like II"/>
    <property type="match status" value="1"/>
</dbReference>
<accession>A0A7W9GQ89</accession>
<dbReference type="PANTHER" id="PTHR43649">
    <property type="entry name" value="ARABINOSE-BINDING PROTEIN-RELATED"/>
    <property type="match status" value="1"/>
</dbReference>
<organism evidence="4 5">
    <name type="scientific">Jiangella mangrovi</name>
    <dbReference type="NCBI Taxonomy" id="1524084"/>
    <lineage>
        <taxon>Bacteria</taxon>
        <taxon>Bacillati</taxon>
        <taxon>Actinomycetota</taxon>
        <taxon>Actinomycetes</taxon>
        <taxon>Jiangellales</taxon>
        <taxon>Jiangellaceae</taxon>
        <taxon>Jiangella</taxon>
    </lineage>
</organism>
<dbReference type="Proteomes" id="UP000542813">
    <property type="component" value="Unassembled WGS sequence"/>
</dbReference>
<name>A0A7W9GQ89_9ACTN</name>
<comment type="caution">
    <text evidence="4">The sequence shown here is derived from an EMBL/GenBank/DDBJ whole genome shotgun (WGS) entry which is preliminary data.</text>
</comment>
<dbReference type="RefSeq" id="WP_184822168.1">
    <property type="nucleotide sequence ID" value="NZ_JACHMM010000001.1"/>
</dbReference>